<dbReference type="EMBL" id="JARUXG010000005">
    <property type="protein sequence ID" value="MDG6781562.1"/>
    <property type="molecule type" value="Genomic_DNA"/>
</dbReference>
<sequence>MALQVVGGGSSAVASSSHAACARFRGTDPLITGLTRRNLATAVGFDDASGAIPQARWMRAMTFERLVRNEDFAGRIATRTVGALYLDRPKEVVTVDAHSNPDTTAKVLVAAHERAVNEQSVTLVYQLAVPFVGFEEHDATDVKPDFAVVAPSIDDPTASWLVMGDAKDYERVRSRIDDARMLKGFLQVAVGAESARAWSRLPVGMSVHTFGVLAVPRNAFLQPEAIVENLHDYAEEVNLRIDERRREAAQSCYAAGQDVKPYVEHLQAAFDPASCPTCTLFTYCRDELRRSTAAGDLLIELGIARRLRNAALGLVDGVTDVGRVPASTAANIKATLSGMAQHSGQLRVDQAGKPGTINVVLAKSDAAAIGLHGIGVQRVTASGRKDWQFTVFHDPQASDTRRRAMRIIGKSLNSAIGEQQRAAGVGQPDSVHLVVPDQATADVLVTIADNLAGVELSRLRWKHDEHQGRPALTYDGEPATIPRAITEGERTAIAFLLEDDRSRGFSLRCPIIDAREVLARHFVAGGPAVNAGRLDYLVGWAEAQKSGPIDHRAFADEIEDSVHTPGARLTNSMSDAIHQALVGKRGKSGSGEAADPEMYERLVLEEMQYKARAIERALDALGAIEPSTLRAAYRAVESDAQEVWRRRLTLHASDLVRFGRAYRPWRNSLVPMLESDGKCASQLLLLCNPQTARDMASDAGNRFVASATVVSVTPLVLDVDSRRIVDGSRIIMVTRNGMACVEMTDVTLDAPTGGKFKIDGLSIGPLATDDPDIPTILRWTPQTTPQLEVGDSLVVADFAWFDKLTGNRKLPVCKPKSDTTSAPTPDCRFDSYESDPSTHRWCCRSHEISEAEFSDLLAERRARGELNPETWPPVRDDDAFEVAASGASEGNAYATVPETPPAHKTMDDVE</sequence>
<feature type="region of interest" description="Disordered" evidence="1">
    <location>
        <begin position="887"/>
        <end position="910"/>
    </location>
</feature>
<accession>A0AAW6R9V5</accession>
<protein>
    <submittedName>
        <fullName evidence="2">Uncharacterized protein</fullName>
    </submittedName>
</protein>
<name>A0AAW6R9V5_GORRU</name>
<organism evidence="2">
    <name type="scientific">Gordonia rubripertincta</name>
    <name type="common">Rhodococcus corallinus</name>
    <dbReference type="NCBI Taxonomy" id="36822"/>
    <lineage>
        <taxon>Bacteria</taxon>
        <taxon>Bacillati</taxon>
        <taxon>Actinomycetota</taxon>
        <taxon>Actinomycetes</taxon>
        <taxon>Mycobacteriales</taxon>
        <taxon>Gordoniaceae</taxon>
        <taxon>Gordonia</taxon>
    </lineage>
</organism>
<reference evidence="2" key="1">
    <citation type="submission" date="2023-04" db="EMBL/GenBank/DDBJ databases">
        <title>Characterization and analysis of the complete genome of Gordonia rubripertincta 112, the degrader of aromatic and aliphatic compounds.</title>
        <authorList>
            <person name="Frantsuzova E."/>
            <person name="Bogun A."/>
            <person name="Delegan Y."/>
        </authorList>
    </citation>
    <scope>NUCLEOTIDE SEQUENCE</scope>
    <source>
        <strain evidence="2">112</strain>
    </source>
</reference>
<comment type="caution">
    <text evidence="2">The sequence shown here is derived from an EMBL/GenBank/DDBJ whole genome shotgun (WGS) entry which is preliminary data.</text>
</comment>
<dbReference type="AlphaFoldDB" id="A0AAW6R9V5"/>
<dbReference type="RefSeq" id="WP_005195043.1">
    <property type="nucleotide sequence ID" value="NZ_CP136136.1"/>
</dbReference>
<evidence type="ECO:0000256" key="1">
    <source>
        <dbReference type="SAM" id="MobiDB-lite"/>
    </source>
</evidence>
<proteinExistence type="predicted"/>
<evidence type="ECO:0000313" key="2">
    <source>
        <dbReference type="EMBL" id="MDG6781562.1"/>
    </source>
</evidence>
<gene>
    <name evidence="2" type="ORF">QBL07_12035</name>
</gene>